<dbReference type="PANTHER" id="PTHR47359">
    <property type="entry name" value="PEPTIDOGLYCAN DL-ENDOPEPTIDASE CWLO"/>
    <property type="match status" value="1"/>
</dbReference>
<dbReference type="OrthoDB" id="5496837at2"/>
<evidence type="ECO:0000256" key="3">
    <source>
        <dbReference type="ARBA" id="ARBA00022801"/>
    </source>
</evidence>
<evidence type="ECO:0000256" key="4">
    <source>
        <dbReference type="ARBA" id="ARBA00022807"/>
    </source>
</evidence>
<evidence type="ECO:0000256" key="1">
    <source>
        <dbReference type="ARBA" id="ARBA00007074"/>
    </source>
</evidence>
<dbReference type="Proteomes" id="UP000186096">
    <property type="component" value="Unassembled WGS sequence"/>
</dbReference>
<dbReference type="InterPro" id="IPR000064">
    <property type="entry name" value="NLP_P60_dom"/>
</dbReference>
<keyword evidence="4" id="KW-0788">Thiol protease</keyword>
<organism evidence="6 7">
    <name type="scientific">Microbispora rosea</name>
    <dbReference type="NCBI Taxonomy" id="58117"/>
    <lineage>
        <taxon>Bacteria</taxon>
        <taxon>Bacillati</taxon>
        <taxon>Actinomycetota</taxon>
        <taxon>Actinomycetes</taxon>
        <taxon>Streptosporangiales</taxon>
        <taxon>Streptosporangiaceae</taxon>
        <taxon>Microbispora</taxon>
    </lineage>
</organism>
<dbReference type="STRING" id="58117.SAMN05421833_125121"/>
<evidence type="ECO:0000313" key="7">
    <source>
        <dbReference type="Proteomes" id="UP000186096"/>
    </source>
</evidence>
<dbReference type="PROSITE" id="PS51935">
    <property type="entry name" value="NLPC_P60"/>
    <property type="match status" value="1"/>
</dbReference>
<evidence type="ECO:0000256" key="2">
    <source>
        <dbReference type="ARBA" id="ARBA00022670"/>
    </source>
</evidence>
<keyword evidence="2" id="KW-0645">Protease</keyword>
<gene>
    <name evidence="6" type="ORF">SAMN05421833_125121</name>
</gene>
<keyword evidence="3" id="KW-0378">Hydrolase</keyword>
<proteinExistence type="inferred from homology"/>
<dbReference type="GO" id="GO:0006508">
    <property type="term" value="P:proteolysis"/>
    <property type="evidence" value="ECO:0007669"/>
    <property type="project" value="UniProtKB-KW"/>
</dbReference>
<dbReference type="Gene3D" id="3.90.1720.10">
    <property type="entry name" value="endopeptidase domain like (from Nostoc punctiforme)"/>
    <property type="match status" value="1"/>
</dbReference>
<dbReference type="PANTHER" id="PTHR47359:SF3">
    <property type="entry name" value="NLP_P60 DOMAIN-CONTAINING PROTEIN-RELATED"/>
    <property type="match status" value="1"/>
</dbReference>
<protein>
    <submittedName>
        <fullName evidence="6">NlpC/P60 family protein</fullName>
    </submittedName>
</protein>
<accession>A0A1N7G2H6</accession>
<keyword evidence="7" id="KW-1185">Reference proteome</keyword>
<sequence length="410" mass="42415">MIAETGLGAKAVIAGGGIVSGIALIAGVAGGAKVAATSGDTAAFCSHVQPSTTTAAADLIGEQATNARIIVDTATAMGLPRRAAVIGIATALHESGLKNDVVGDHGTSFGVFQQRPVSGWGTKAEVTDPRYAARAFFSRLVRVPNWSSLPLTKVAAIVQKPREDLRGEYAKHEPLAEKIVDQLRGPQSANSTALELGLPPHELQDIRASVQAAASLGVPREAIVADLASRLGQGDRDRTGSERKAEEILNGVQLELCGPLGELPAGIDLGAGRGVIAVQAALGMRGVPYSWGGGGSNGPSYGIGRGAGTKGFDCSGLAEYAWSKAGVSIGGHTSVQWTSGVHVPRPQIRAGDLLFFATNPRNPSTIHHVGIALDDTRMVHAPSTGSTVRVDTWVGNPYREREFAGAVRPR</sequence>
<dbReference type="InterPro" id="IPR038765">
    <property type="entry name" value="Papain-like_cys_pep_sf"/>
</dbReference>
<evidence type="ECO:0000259" key="5">
    <source>
        <dbReference type="PROSITE" id="PS51935"/>
    </source>
</evidence>
<dbReference type="InterPro" id="IPR051794">
    <property type="entry name" value="PG_Endopeptidase_C40"/>
</dbReference>
<dbReference type="RefSeq" id="WP_076439908.1">
    <property type="nucleotide sequence ID" value="NZ_FTNI01000025.1"/>
</dbReference>
<reference evidence="7" key="1">
    <citation type="submission" date="2017-01" db="EMBL/GenBank/DDBJ databases">
        <authorList>
            <person name="Varghese N."/>
            <person name="Submissions S."/>
        </authorList>
    </citation>
    <scope>NUCLEOTIDE SEQUENCE [LARGE SCALE GENOMIC DNA]</scope>
    <source>
        <strain evidence="7">ATCC 12950</strain>
    </source>
</reference>
<name>A0A1N7G2H6_9ACTN</name>
<dbReference type="EMBL" id="FTNI01000025">
    <property type="protein sequence ID" value="SIS06768.1"/>
    <property type="molecule type" value="Genomic_DNA"/>
</dbReference>
<feature type="domain" description="NlpC/P60" evidence="5">
    <location>
        <begin position="270"/>
        <end position="410"/>
    </location>
</feature>
<dbReference type="Pfam" id="PF00877">
    <property type="entry name" value="NLPC_P60"/>
    <property type="match status" value="1"/>
</dbReference>
<dbReference type="GO" id="GO:0008234">
    <property type="term" value="F:cysteine-type peptidase activity"/>
    <property type="evidence" value="ECO:0007669"/>
    <property type="project" value="UniProtKB-KW"/>
</dbReference>
<evidence type="ECO:0000313" key="6">
    <source>
        <dbReference type="EMBL" id="SIS06768.1"/>
    </source>
</evidence>
<dbReference type="AlphaFoldDB" id="A0A1N7G2H6"/>
<comment type="similarity">
    <text evidence="1">Belongs to the peptidase C40 family.</text>
</comment>
<dbReference type="SUPFAM" id="SSF54001">
    <property type="entry name" value="Cysteine proteinases"/>
    <property type="match status" value="1"/>
</dbReference>